<organism evidence="1 2">
    <name type="scientific">Pleurotus eryngii</name>
    <name type="common">Boletus of the steppes</name>
    <dbReference type="NCBI Taxonomy" id="5323"/>
    <lineage>
        <taxon>Eukaryota</taxon>
        <taxon>Fungi</taxon>
        <taxon>Dikarya</taxon>
        <taxon>Basidiomycota</taxon>
        <taxon>Agaricomycotina</taxon>
        <taxon>Agaricomycetes</taxon>
        <taxon>Agaricomycetidae</taxon>
        <taxon>Agaricales</taxon>
        <taxon>Pleurotineae</taxon>
        <taxon>Pleurotaceae</taxon>
        <taxon>Pleurotus</taxon>
    </lineage>
</organism>
<dbReference type="Proteomes" id="UP000807025">
    <property type="component" value="Unassembled WGS sequence"/>
</dbReference>
<proteinExistence type="predicted"/>
<sequence>MFNEYQHQDFDVVSTVDKFGGVEYLTPKDKNLTDLTVDPQQTRFFRKSLRPGDEEEFAKLMEFQEYIMKDGCHGTIHPMYEHDGFKWVLMSVPTENYEASGLSGLF</sequence>
<name>A0A9P6DI07_PLEER</name>
<gene>
    <name evidence="1" type="ORF">BDN71DRAFT_1429063</name>
</gene>
<protein>
    <submittedName>
        <fullName evidence="1">Uncharacterized protein</fullName>
    </submittedName>
</protein>
<comment type="caution">
    <text evidence="1">The sequence shown here is derived from an EMBL/GenBank/DDBJ whole genome shotgun (WGS) entry which is preliminary data.</text>
</comment>
<dbReference type="AlphaFoldDB" id="A0A9P6DI07"/>
<evidence type="ECO:0000313" key="2">
    <source>
        <dbReference type="Proteomes" id="UP000807025"/>
    </source>
</evidence>
<reference evidence="1" key="1">
    <citation type="submission" date="2020-11" db="EMBL/GenBank/DDBJ databases">
        <authorList>
            <consortium name="DOE Joint Genome Institute"/>
            <person name="Ahrendt S."/>
            <person name="Riley R."/>
            <person name="Andreopoulos W."/>
            <person name="Labutti K."/>
            <person name="Pangilinan J."/>
            <person name="Ruiz-Duenas F.J."/>
            <person name="Barrasa J.M."/>
            <person name="Sanchez-Garcia M."/>
            <person name="Camarero S."/>
            <person name="Miyauchi S."/>
            <person name="Serrano A."/>
            <person name="Linde D."/>
            <person name="Babiker R."/>
            <person name="Drula E."/>
            <person name="Ayuso-Fernandez I."/>
            <person name="Pacheco R."/>
            <person name="Padilla G."/>
            <person name="Ferreira P."/>
            <person name="Barriuso J."/>
            <person name="Kellner H."/>
            <person name="Castanera R."/>
            <person name="Alfaro M."/>
            <person name="Ramirez L."/>
            <person name="Pisabarro A.G."/>
            <person name="Kuo A."/>
            <person name="Tritt A."/>
            <person name="Lipzen A."/>
            <person name="He G."/>
            <person name="Yan M."/>
            <person name="Ng V."/>
            <person name="Cullen D."/>
            <person name="Martin F."/>
            <person name="Rosso M.-N."/>
            <person name="Henrissat B."/>
            <person name="Hibbett D."/>
            <person name="Martinez A.T."/>
            <person name="Grigoriev I.V."/>
        </authorList>
    </citation>
    <scope>NUCLEOTIDE SEQUENCE</scope>
    <source>
        <strain evidence="1">ATCC 90797</strain>
    </source>
</reference>
<accession>A0A9P6DI07</accession>
<dbReference type="EMBL" id="MU154539">
    <property type="protein sequence ID" value="KAF9498173.1"/>
    <property type="molecule type" value="Genomic_DNA"/>
</dbReference>
<keyword evidence="2" id="KW-1185">Reference proteome</keyword>
<evidence type="ECO:0000313" key="1">
    <source>
        <dbReference type="EMBL" id="KAF9498173.1"/>
    </source>
</evidence>
<dbReference type="OrthoDB" id="3252968at2759"/>